<dbReference type="SUPFAM" id="SSF47473">
    <property type="entry name" value="EF-hand"/>
    <property type="match status" value="1"/>
</dbReference>
<feature type="transmembrane region" description="Helical" evidence="6">
    <location>
        <begin position="136"/>
        <end position="155"/>
    </location>
</feature>
<feature type="transmembrane region" description="Helical" evidence="6">
    <location>
        <begin position="605"/>
        <end position="627"/>
    </location>
</feature>
<keyword evidence="4 6" id="KW-0472">Membrane</keyword>
<sequence>MASAGATVAITVDDVTVESTATEEGEGRPAGHGVTGQEVSSADPTNRVHSTDAPKTPQSTNVLHPNGPSTSGLAPSPSPRRQNSRNGSSQKDTTPPLDQRSLLLAATLVLDAKSGRNLTFRTEEEYIRSYINYHKVYLRYGLYFFILLDLALALFEKPALPGASVPYWGTMLIEVVCIAFFILRVLHAMKFQEPKIFWKDTKNYMVIGTIVLTVIDMIAYIVWINVAPDTHPVRWSRPLRVLFIINFSDGKQIRRAFRNIRRTVPDILNVLILFMLSVCLFALLAFKLFYKRPNLIYANGDPYFKSYGDAVWDLYVLVTTANNPDVMMPAYNYTAWYAIFFIIYLVICLYIFMSIVLAAIYNNYKKNLKNEVKSAVYSKRQKLIKAFGIVKVDMNGKEAVTPNRWKQLMSVVLPTKSAEQIDLLNKVLDTNGDSYIYRAEFLNLSDLLHVELTEVKDRQTLLEKLMPTIYRSTCSNFLQMIVRHKIFRYAFDLLIFANAFFIGFDVDSADWFFLTIFSLEILLKLYVFGPKQFFQRLWNMFDFFVIGGAVIASLVEFIIGDTISEEFNMLDTLLVLRVLRLFKLFGSIKRFKIVIQTIVNIGPSIVTYGGVIFVFYYFFAIIGMEIFQGLIKDFGYNENDTDVSHLWCGNPKLKDTTFYRLKYCKNNFDDIIKAFVLMFELSVVNQWHDILGGVF</sequence>
<feature type="transmembrane region" description="Helical" evidence="6">
    <location>
        <begin position="335"/>
        <end position="361"/>
    </location>
</feature>
<comment type="subcellular location">
    <subcellularLocation>
        <location evidence="1">Membrane</location>
        <topology evidence="1">Multi-pass membrane protein</topology>
    </subcellularLocation>
</comment>
<feature type="compositionally biased region" description="Low complexity" evidence="5">
    <location>
        <begin position="1"/>
        <end position="14"/>
    </location>
</feature>
<dbReference type="EMBL" id="JACVVK020000381">
    <property type="protein sequence ID" value="KAK7476229.1"/>
    <property type="molecule type" value="Genomic_DNA"/>
</dbReference>
<feature type="domain" description="Ion transport" evidence="7">
    <location>
        <begin position="142"/>
        <end position="366"/>
    </location>
</feature>
<feature type="compositionally biased region" description="Polar residues" evidence="5">
    <location>
        <begin position="56"/>
        <end position="93"/>
    </location>
</feature>
<evidence type="ECO:0000313" key="8">
    <source>
        <dbReference type="EMBL" id="KAK7476229.1"/>
    </source>
</evidence>
<feature type="transmembrane region" description="Helical" evidence="6">
    <location>
        <begin position="510"/>
        <end position="528"/>
    </location>
</feature>
<evidence type="ECO:0000256" key="1">
    <source>
        <dbReference type="ARBA" id="ARBA00004141"/>
    </source>
</evidence>
<dbReference type="Proteomes" id="UP001519460">
    <property type="component" value="Unassembled WGS sequence"/>
</dbReference>
<feature type="transmembrane region" description="Helical" evidence="6">
    <location>
        <begin position="206"/>
        <end position="226"/>
    </location>
</feature>
<evidence type="ECO:0000256" key="6">
    <source>
        <dbReference type="SAM" id="Phobius"/>
    </source>
</evidence>
<keyword evidence="2 6" id="KW-0812">Transmembrane</keyword>
<dbReference type="InterPro" id="IPR005821">
    <property type="entry name" value="Ion_trans_dom"/>
</dbReference>
<name>A0ABD0JN36_9CAEN</name>
<dbReference type="Pfam" id="PF00520">
    <property type="entry name" value="Ion_trans"/>
    <property type="match status" value="2"/>
</dbReference>
<keyword evidence="9" id="KW-1185">Reference proteome</keyword>
<dbReference type="PANTHER" id="PTHR46726">
    <property type="entry name" value="TWO PORE CHANNEL 3"/>
    <property type="match status" value="1"/>
</dbReference>
<dbReference type="SUPFAM" id="SSF81324">
    <property type="entry name" value="Voltage-gated potassium channels"/>
    <property type="match status" value="2"/>
</dbReference>
<evidence type="ECO:0000259" key="7">
    <source>
        <dbReference type="Pfam" id="PF00520"/>
    </source>
</evidence>
<comment type="caution">
    <text evidence="8">The sequence shown here is derived from an EMBL/GenBank/DDBJ whole genome shotgun (WGS) entry which is preliminary data.</text>
</comment>
<dbReference type="Gene3D" id="1.20.120.350">
    <property type="entry name" value="Voltage-gated potassium channels. Chain C"/>
    <property type="match status" value="1"/>
</dbReference>
<feature type="transmembrane region" description="Helical" evidence="6">
    <location>
        <begin position="540"/>
        <end position="559"/>
    </location>
</feature>
<evidence type="ECO:0000313" key="9">
    <source>
        <dbReference type="Proteomes" id="UP001519460"/>
    </source>
</evidence>
<gene>
    <name evidence="8" type="ORF">BaRGS_00032505</name>
</gene>
<accession>A0ABD0JN36</accession>
<dbReference type="PANTHER" id="PTHR46726:SF1">
    <property type="entry name" value="TWO-PORE CALCIUM CHANNEL 3"/>
    <property type="match status" value="1"/>
</dbReference>
<feature type="transmembrane region" description="Helical" evidence="6">
    <location>
        <begin position="268"/>
        <end position="290"/>
    </location>
</feature>
<evidence type="ECO:0000256" key="4">
    <source>
        <dbReference type="ARBA" id="ARBA00023136"/>
    </source>
</evidence>
<dbReference type="InterPro" id="IPR027359">
    <property type="entry name" value="Volt_channel_dom_sf"/>
</dbReference>
<organism evidence="8 9">
    <name type="scientific">Batillaria attramentaria</name>
    <dbReference type="NCBI Taxonomy" id="370345"/>
    <lineage>
        <taxon>Eukaryota</taxon>
        <taxon>Metazoa</taxon>
        <taxon>Spiralia</taxon>
        <taxon>Lophotrochozoa</taxon>
        <taxon>Mollusca</taxon>
        <taxon>Gastropoda</taxon>
        <taxon>Caenogastropoda</taxon>
        <taxon>Sorbeoconcha</taxon>
        <taxon>Cerithioidea</taxon>
        <taxon>Batillariidae</taxon>
        <taxon>Batillaria</taxon>
    </lineage>
</organism>
<evidence type="ECO:0000256" key="3">
    <source>
        <dbReference type="ARBA" id="ARBA00022989"/>
    </source>
</evidence>
<reference evidence="8 9" key="1">
    <citation type="journal article" date="2023" name="Sci. Data">
        <title>Genome assembly of the Korean intertidal mud-creeper Batillaria attramentaria.</title>
        <authorList>
            <person name="Patra A.K."/>
            <person name="Ho P.T."/>
            <person name="Jun S."/>
            <person name="Lee S.J."/>
            <person name="Kim Y."/>
            <person name="Won Y.J."/>
        </authorList>
    </citation>
    <scope>NUCLEOTIDE SEQUENCE [LARGE SCALE GENOMIC DNA]</scope>
    <source>
        <strain evidence="8">Wonlab-2016</strain>
    </source>
</reference>
<dbReference type="AlphaFoldDB" id="A0ABD0JN36"/>
<dbReference type="Gene3D" id="1.10.238.10">
    <property type="entry name" value="EF-hand"/>
    <property type="match status" value="1"/>
</dbReference>
<dbReference type="InterPro" id="IPR011992">
    <property type="entry name" value="EF-hand-dom_pair"/>
</dbReference>
<feature type="domain" description="Ion transport" evidence="7">
    <location>
        <begin position="507"/>
        <end position="691"/>
    </location>
</feature>
<proteinExistence type="predicted"/>
<keyword evidence="3 6" id="KW-1133">Transmembrane helix</keyword>
<evidence type="ECO:0000256" key="2">
    <source>
        <dbReference type="ARBA" id="ARBA00022692"/>
    </source>
</evidence>
<evidence type="ECO:0000256" key="5">
    <source>
        <dbReference type="SAM" id="MobiDB-lite"/>
    </source>
</evidence>
<feature type="region of interest" description="Disordered" evidence="5">
    <location>
        <begin position="1"/>
        <end position="96"/>
    </location>
</feature>
<dbReference type="Gene3D" id="1.10.287.70">
    <property type="match status" value="2"/>
</dbReference>
<protein>
    <recommendedName>
        <fullName evidence="7">Ion transport domain-containing protein</fullName>
    </recommendedName>
</protein>
<feature type="transmembrane region" description="Helical" evidence="6">
    <location>
        <begin position="167"/>
        <end position="186"/>
    </location>
</feature>
<dbReference type="GO" id="GO:0016020">
    <property type="term" value="C:membrane"/>
    <property type="evidence" value="ECO:0007669"/>
    <property type="project" value="UniProtKB-SubCell"/>
</dbReference>
<feature type="transmembrane region" description="Helical" evidence="6">
    <location>
        <begin position="486"/>
        <end position="504"/>
    </location>
</feature>
<feature type="compositionally biased region" description="Polar residues" evidence="5">
    <location>
        <begin position="37"/>
        <end position="48"/>
    </location>
</feature>